<accession>A0A6L6Q944</accession>
<dbReference type="Pfam" id="PF00072">
    <property type="entry name" value="Response_reg"/>
    <property type="match status" value="1"/>
</dbReference>
<keyword evidence="5" id="KW-1185">Reference proteome</keyword>
<proteinExistence type="predicted"/>
<evidence type="ECO:0000256" key="1">
    <source>
        <dbReference type="ARBA" id="ARBA00022553"/>
    </source>
</evidence>
<dbReference type="Gene3D" id="3.40.50.2300">
    <property type="match status" value="1"/>
</dbReference>
<dbReference type="RefSeq" id="WP_155442630.1">
    <property type="nucleotide sequence ID" value="NZ_WNLA01000050.1"/>
</dbReference>
<dbReference type="PROSITE" id="PS50110">
    <property type="entry name" value="RESPONSE_REGULATORY"/>
    <property type="match status" value="1"/>
</dbReference>
<dbReference type="InterPro" id="IPR050595">
    <property type="entry name" value="Bact_response_regulator"/>
</dbReference>
<dbReference type="SUPFAM" id="SSF52172">
    <property type="entry name" value="CheY-like"/>
    <property type="match status" value="1"/>
</dbReference>
<protein>
    <submittedName>
        <fullName evidence="4">Response regulator</fullName>
    </submittedName>
</protein>
<name>A0A6L6Q944_9BURK</name>
<reference evidence="4 5" key="1">
    <citation type="submission" date="2019-11" db="EMBL/GenBank/DDBJ databases">
        <title>Type strains purchased from KCTC, JCM and DSMZ.</title>
        <authorList>
            <person name="Lu H."/>
        </authorList>
    </citation>
    <scope>NUCLEOTIDE SEQUENCE [LARGE SCALE GENOMIC DNA]</scope>
    <source>
        <strain evidence="4 5">KCTC 42409</strain>
    </source>
</reference>
<organism evidence="4 5">
    <name type="scientific">Pseudoduganella ginsengisoli</name>
    <dbReference type="NCBI Taxonomy" id="1462440"/>
    <lineage>
        <taxon>Bacteria</taxon>
        <taxon>Pseudomonadati</taxon>
        <taxon>Pseudomonadota</taxon>
        <taxon>Betaproteobacteria</taxon>
        <taxon>Burkholderiales</taxon>
        <taxon>Oxalobacteraceae</taxon>
        <taxon>Telluria group</taxon>
        <taxon>Pseudoduganella</taxon>
    </lineage>
</organism>
<sequence>MSKSIFLIDDSATMLMSLRSTLEMHGLKVDTAKDGQEAFNRIKGGLKPDLIITDINMPNMNGLDFIKHARTVLRFTPILALTTESETTKRDEAKRLGATGWLVKPVPGPDLLSVIRRLVPGA</sequence>
<dbReference type="InterPro" id="IPR001789">
    <property type="entry name" value="Sig_transdc_resp-reg_receiver"/>
</dbReference>
<dbReference type="PANTHER" id="PTHR44591">
    <property type="entry name" value="STRESS RESPONSE REGULATOR PROTEIN 1"/>
    <property type="match status" value="1"/>
</dbReference>
<dbReference type="PANTHER" id="PTHR44591:SF25">
    <property type="entry name" value="CHEMOTAXIS TWO-COMPONENT RESPONSE REGULATOR"/>
    <property type="match status" value="1"/>
</dbReference>
<dbReference type="InterPro" id="IPR011006">
    <property type="entry name" value="CheY-like_superfamily"/>
</dbReference>
<dbReference type="Proteomes" id="UP000484015">
    <property type="component" value="Unassembled WGS sequence"/>
</dbReference>
<dbReference type="SMART" id="SM00448">
    <property type="entry name" value="REC"/>
    <property type="match status" value="1"/>
</dbReference>
<comment type="caution">
    <text evidence="4">The sequence shown here is derived from an EMBL/GenBank/DDBJ whole genome shotgun (WGS) entry which is preliminary data.</text>
</comment>
<evidence type="ECO:0000313" key="4">
    <source>
        <dbReference type="EMBL" id="MTW06297.1"/>
    </source>
</evidence>
<gene>
    <name evidence="4" type="ORF">GM668_29915</name>
</gene>
<dbReference type="GO" id="GO:0000160">
    <property type="term" value="P:phosphorelay signal transduction system"/>
    <property type="evidence" value="ECO:0007669"/>
    <property type="project" value="InterPro"/>
</dbReference>
<evidence type="ECO:0000313" key="5">
    <source>
        <dbReference type="Proteomes" id="UP000484015"/>
    </source>
</evidence>
<dbReference type="EMBL" id="WNLA01000050">
    <property type="protein sequence ID" value="MTW06297.1"/>
    <property type="molecule type" value="Genomic_DNA"/>
</dbReference>
<dbReference type="AlphaFoldDB" id="A0A6L6Q944"/>
<feature type="domain" description="Response regulatory" evidence="3">
    <location>
        <begin position="4"/>
        <end position="119"/>
    </location>
</feature>
<keyword evidence="1 2" id="KW-0597">Phosphoprotein</keyword>
<evidence type="ECO:0000256" key="2">
    <source>
        <dbReference type="PROSITE-ProRule" id="PRU00169"/>
    </source>
</evidence>
<feature type="modified residue" description="4-aspartylphosphate" evidence="2">
    <location>
        <position position="54"/>
    </location>
</feature>
<dbReference type="OrthoDB" id="9801101at2"/>
<evidence type="ECO:0000259" key="3">
    <source>
        <dbReference type="PROSITE" id="PS50110"/>
    </source>
</evidence>